<accession>A0A844G038</accession>
<comment type="caution">
    <text evidence="2">The sequence shown here is derived from an EMBL/GenBank/DDBJ whole genome shotgun (WGS) entry which is preliminary data.</text>
</comment>
<organism evidence="2 3">
    <name type="scientific">Victivallis lenta</name>
    <dbReference type="NCBI Taxonomy" id="2606640"/>
    <lineage>
        <taxon>Bacteria</taxon>
        <taxon>Pseudomonadati</taxon>
        <taxon>Lentisphaerota</taxon>
        <taxon>Lentisphaeria</taxon>
        <taxon>Victivallales</taxon>
        <taxon>Victivallaceae</taxon>
        <taxon>Victivallis</taxon>
    </lineage>
</organism>
<evidence type="ECO:0000256" key="1">
    <source>
        <dbReference type="SAM" id="Phobius"/>
    </source>
</evidence>
<evidence type="ECO:0000313" key="3">
    <source>
        <dbReference type="Proteomes" id="UP000435649"/>
    </source>
</evidence>
<feature type="transmembrane region" description="Helical" evidence="1">
    <location>
        <begin position="236"/>
        <end position="257"/>
    </location>
</feature>
<keyword evidence="1" id="KW-1133">Transmembrane helix</keyword>
<dbReference type="Proteomes" id="UP000435649">
    <property type="component" value="Unassembled WGS sequence"/>
</dbReference>
<sequence length="834" mass="91059">MNGIETIHLLWNLLAIWLPGAAVGAMIVCTVLLIRRDRYCRKLALAESPEAAEIRALAASGAVTPEEAGKLLAGCNALPAVRETSPLPDLPLKLVSAFGRIYSTMKIVMLAGVFAAFRAVHLAASAPGFRGEYEYRAENLPLLLGVSGAVLILAVLEFIASVRLLHGSFAARNYLIFNWILNFLLIRCALAAFGSPLYFVPAVGAGAYALYVLAFRRGAVRKITAERPEPGRGGRLLTGVAAAAALAAGLCFGSAQYEKLNEFFIVQTNFSSSTGGPAHLEYEKILLIAGTPDPETAKLCELLAAALRAESGTVCEVRGFSSPVPVDDLLRVLPVLVSRREFVPPEPPLPGAAGKLLRLSLRELNPQAAEWNDGLVAFAGRMKDPLCFRLETLTGSHSASFRHKGILIPEGGLSFKGTFLAGSSLGGRRRPLDRLAVQMVRSLRPLRQKRSEEPGIRLPELPLPEVFPVEADFSEFPGLVRLFTGHSLQYGVLAVYRFDLPDAGNFDRLAASLEAQGFERRNDSFADGRIRFEKGDELRIDLYGENRSHFGEIGSRSPFGMLICCADLWRRKAEGADMEFLRRFAGSDPRSFAMAGGIRNLPDAEIPAAFDRLAASGKLTRRQKLHLLRNLSGEKCRRALGERYAVFYRQLEDEILDDFADPGYMGAVGDLLSCTREDPARHEALLARLAPIRATLKLPETPNENGEYVLKARLRRMPFVPSRLLLDLETPGRPPLRLSAALSELPDGTLRVDAMNSSRQGIRPEELGGYHFDAGYGVRRDGGNWEENGWSSSASFLPPGGQILPGRPRPGQLNIRLRFEPGAGEYLIGVIYAP</sequence>
<dbReference type="AlphaFoldDB" id="A0A844G038"/>
<name>A0A844G038_9BACT</name>
<dbReference type="RefSeq" id="WP_154417778.1">
    <property type="nucleotide sequence ID" value="NZ_VUNS01000006.1"/>
</dbReference>
<protein>
    <submittedName>
        <fullName evidence="2">Uncharacterized protein</fullName>
    </submittedName>
</protein>
<keyword evidence="1" id="KW-0472">Membrane</keyword>
<keyword evidence="3" id="KW-1185">Reference proteome</keyword>
<evidence type="ECO:0000313" key="2">
    <source>
        <dbReference type="EMBL" id="MST96980.1"/>
    </source>
</evidence>
<feature type="transmembrane region" description="Helical" evidence="1">
    <location>
        <begin position="198"/>
        <end position="215"/>
    </location>
</feature>
<proteinExistence type="predicted"/>
<feature type="transmembrane region" description="Helical" evidence="1">
    <location>
        <begin position="14"/>
        <end position="34"/>
    </location>
</feature>
<gene>
    <name evidence="2" type="ORF">FYJ85_07965</name>
</gene>
<feature type="transmembrane region" description="Helical" evidence="1">
    <location>
        <begin position="107"/>
        <end position="129"/>
    </location>
</feature>
<keyword evidence="1" id="KW-0812">Transmembrane</keyword>
<feature type="transmembrane region" description="Helical" evidence="1">
    <location>
        <begin position="141"/>
        <end position="162"/>
    </location>
</feature>
<dbReference type="EMBL" id="VUNS01000006">
    <property type="protein sequence ID" value="MST96980.1"/>
    <property type="molecule type" value="Genomic_DNA"/>
</dbReference>
<feature type="transmembrane region" description="Helical" evidence="1">
    <location>
        <begin position="174"/>
        <end position="192"/>
    </location>
</feature>
<reference evidence="2 3" key="1">
    <citation type="submission" date="2019-08" db="EMBL/GenBank/DDBJ databases">
        <title>In-depth cultivation of the pig gut microbiome towards novel bacterial diversity and tailored functional studies.</title>
        <authorList>
            <person name="Wylensek D."/>
            <person name="Hitch T.C.A."/>
            <person name="Clavel T."/>
        </authorList>
    </citation>
    <scope>NUCLEOTIDE SEQUENCE [LARGE SCALE GENOMIC DNA]</scope>
    <source>
        <strain evidence="2 3">BBE-744-WT-12</strain>
    </source>
</reference>